<keyword evidence="3" id="KW-1185">Reference proteome</keyword>
<feature type="region of interest" description="Disordered" evidence="1">
    <location>
        <begin position="1"/>
        <end position="43"/>
    </location>
</feature>
<sequence>MTSEIKEAAVPSNVPDYPAAPESPHGPNMPVSPLHGNNAPKSDVVFMITEGQSRQVKLDPIVIDKQKPAQKKKKKKKKGTKVNKVNASDEDIEDVKTED</sequence>
<proteinExistence type="predicted"/>
<feature type="region of interest" description="Disordered" evidence="1">
    <location>
        <begin position="59"/>
        <end position="99"/>
    </location>
</feature>
<evidence type="ECO:0000313" key="3">
    <source>
        <dbReference type="Proteomes" id="UP000838412"/>
    </source>
</evidence>
<name>A0A8J9Z4D4_BRALA</name>
<accession>A0A8J9Z4D4</accession>
<gene>
    <name evidence="2" type="primary">Hypp7929</name>
    <name evidence="2" type="ORF">BLAG_LOCUS9123</name>
</gene>
<reference evidence="2" key="1">
    <citation type="submission" date="2022-01" db="EMBL/GenBank/DDBJ databases">
        <authorList>
            <person name="Braso-Vives M."/>
        </authorList>
    </citation>
    <scope>NUCLEOTIDE SEQUENCE</scope>
</reference>
<dbReference type="AlphaFoldDB" id="A0A8J9Z4D4"/>
<dbReference type="EMBL" id="OV696701">
    <property type="protein sequence ID" value="CAH1247469.1"/>
    <property type="molecule type" value="Genomic_DNA"/>
</dbReference>
<evidence type="ECO:0000313" key="2">
    <source>
        <dbReference type="EMBL" id="CAH1247469.1"/>
    </source>
</evidence>
<dbReference type="Proteomes" id="UP000838412">
    <property type="component" value="Chromosome 16"/>
</dbReference>
<evidence type="ECO:0000256" key="1">
    <source>
        <dbReference type="SAM" id="MobiDB-lite"/>
    </source>
</evidence>
<organism evidence="2 3">
    <name type="scientific">Branchiostoma lanceolatum</name>
    <name type="common">Common lancelet</name>
    <name type="synonym">Amphioxus lanceolatum</name>
    <dbReference type="NCBI Taxonomy" id="7740"/>
    <lineage>
        <taxon>Eukaryota</taxon>
        <taxon>Metazoa</taxon>
        <taxon>Chordata</taxon>
        <taxon>Cephalochordata</taxon>
        <taxon>Leptocardii</taxon>
        <taxon>Amphioxiformes</taxon>
        <taxon>Branchiostomatidae</taxon>
        <taxon>Branchiostoma</taxon>
    </lineage>
</organism>
<feature type="compositionally biased region" description="Basic residues" evidence="1">
    <location>
        <begin position="68"/>
        <end position="81"/>
    </location>
</feature>
<protein>
    <submittedName>
        <fullName evidence="2">Hypp7929 protein</fullName>
    </submittedName>
</protein>